<dbReference type="AlphaFoldDB" id="A0AAV6UTL8"/>
<name>A0AAV6UTL8_9ARAC</name>
<dbReference type="EMBL" id="JAFNEN010000280">
    <property type="protein sequence ID" value="KAG8187078.1"/>
    <property type="molecule type" value="Genomic_DNA"/>
</dbReference>
<protein>
    <submittedName>
        <fullName evidence="1">Uncharacterized protein</fullName>
    </submittedName>
</protein>
<reference evidence="1 2" key="1">
    <citation type="journal article" date="2022" name="Nat. Ecol. Evol.">
        <title>A masculinizing supergene underlies an exaggerated male reproductive morph in a spider.</title>
        <authorList>
            <person name="Hendrickx F."/>
            <person name="De Corte Z."/>
            <person name="Sonet G."/>
            <person name="Van Belleghem S.M."/>
            <person name="Kostlbacher S."/>
            <person name="Vangestel C."/>
        </authorList>
    </citation>
    <scope>NUCLEOTIDE SEQUENCE [LARGE SCALE GENOMIC DNA]</scope>
    <source>
        <strain evidence="1">W744_W776</strain>
    </source>
</reference>
<organism evidence="1 2">
    <name type="scientific">Oedothorax gibbosus</name>
    <dbReference type="NCBI Taxonomy" id="931172"/>
    <lineage>
        <taxon>Eukaryota</taxon>
        <taxon>Metazoa</taxon>
        <taxon>Ecdysozoa</taxon>
        <taxon>Arthropoda</taxon>
        <taxon>Chelicerata</taxon>
        <taxon>Arachnida</taxon>
        <taxon>Araneae</taxon>
        <taxon>Araneomorphae</taxon>
        <taxon>Entelegynae</taxon>
        <taxon>Araneoidea</taxon>
        <taxon>Linyphiidae</taxon>
        <taxon>Erigoninae</taxon>
        <taxon>Oedothorax</taxon>
    </lineage>
</organism>
<dbReference type="Proteomes" id="UP000827092">
    <property type="component" value="Unassembled WGS sequence"/>
</dbReference>
<evidence type="ECO:0000313" key="2">
    <source>
        <dbReference type="Proteomes" id="UP000827092"/>
    </source>
</evidence>
<keyword evidence="2" id="KW-1185">Reference proteome</keyword>
<proteinExistence type="predicted"/>
<accession>A0AAV6UTL8</accession>
<gene>
    <name evidence="1" type="ORF">JTE90_016174</name>
</gene>
<sequence length="89" mass="10450">MKTHSEGMVYKNKYFERIGHFGCLWMTTTTRELVEHSGRRKKGEKKGLCTEEDTSPITVSRFTSRNKIQLLMRTVDEELAQQHVAKQLY</sequence>
<evidence type="ECO:0000313" key="1">
    <source>
        <dbReference type="EMBL" id="KAG8187078.1"/>
    </source>
</evidence>
<comment type="caution">
    <text evidence="1">The sequence shown here is derived from an EMBL/GenBank/DDBJ whole genome shotgun (WGS) entry which is preliminary data.</text>
</comment>